<dbReference type="OrthoDB" id="9794888at2"/>
<dbReference type="Pfam" id="PF07980">
    <property type="entry name" value="SusD_RagB"/>
    <property type="match status" value="1"/>
</dbReference>
<protein>
    <submittedName>
        <fullName evidence="7">RagB/SusD family nutrient uptake outer membrane protein</fullName>
    </submittedName>
</protein>
<keyword evidence="5" id="KW-0998">Cell outer membrane</keyword>
<dbReference type="RefSeq" id="WP_136578252.1">
    <property type="nucleotide sequence ID" value="NZ_STFF01000004.1"/>
</dbReference>
<gene>
    <name evidence="7" type="ORF">FAM09_16610</name>
</gene>
<dbReference type="InterPro" id="IPR012944">
    <property type="entry name" value="SusD_RagB_dom"/>
</dbReference>
<keyword evidence="4" id="KW-0472">Membrane</keyword>
<comment type="caution">
    <text evidence="7">The sequence shown here is derived from an EMBL/GenBank/DDBJ whole genome shotgun (WGS) entry which is preliminary data.</text>
</comment>
<evidence type="ECO:0000256" key="5">
    <source>
        <dbReference type="ARBA" id="ARBA00023237"/>
    </source>
</evidence>
<comment type="similarity">
    <text evidence="2">Belongs to the SusD family.</text>
</comment>
<reference evidence="7 8" key="1">
    <citation type="submission" date="2019-04" db="EMBL/GenBank/DDBJ databases">
        <title>Niastella caeni sp. nov., isolated from activated sludge.</title>
        <authorList>
            <person name="Sheng M."/>
        </authorList>
    </citation>
    <scope>NUCLEOTIDE SEQUENCE [LARGE SCALE GENOMIC DNA]</scope>
    <source>
        <strain evidence="7 8">HX-2-15</strain>
    </source>
</reference>
<dbReference type="Proteomes" id="UP000306918">
    <property type="component" value="Unassembled WGS sequence"/>
</dbReference>
<name>A0A4S8HRZ4_9BACT</name>
<keyword evidence="3" id="KW-0732">Signal</keyword>
<accession>A0A4S8HRZ4</accession>
<evidence type="ECO:0000313" key="8">
    <source>
        <dbReference type="Proteomes" id="UP000306918"/>
    </source>
</evidence>
<feature type="domain" description="RagB/SusD" evidence="6">
    <location>
        <begin position="337"/>
        <end position="415"/>
    </location>
</feature>
<dbReference type="Gene3D" id="1.25.40.390">
    <property type="match status" value="2"/>
</dbReference>
<dbReference type="GO" id="GO:0009279">
    <property type="term" value="C:cell outer membrane"/>
    <property type="evidence" value="ECO:0007669"/>
    <property type="project" value="UniProtKB-SubCell"/>
</dbReference>
<sequence length="440" mass="48815">MKSQNKLHRLILLPALFLIALGWSSCTVDPILDPNNPSTSALTQNASLGEIQNLVVGAEAAMRNNLNNYWDAISVVGREYYRFSTSDPRFTSDLLGKGSAILDNNTFYTTNPFNARYRVVKNTNILITALQNTKATITDAQRKAAIGYAKTVQAHELLMVLNQQYENGIRVDVSDPDRLGPFLSKDESLNAIQNLLNEANVDLKGSVVDLPFSTLLYSKKASEFSKFNRALAARVAVYRKDWALANTALTESFFSLTGSLTDGAYYLFSTAGGDLLNPVFFPLNSPPAEARVVQPSFITNAEAGDTRLSKAPKRTTTASQDGLSSDYDFFVYPTNVARMPIIRNEELVLIYAEVQAQLNNTSNAVAAINRVRNAASLGNYAGPTDLNSLITEILKQRRYSLFGEGHRWVDMRRYNRLNELPIDRAGDDVWMQFPRPATEV</sequence>
<evidence type="ECO:0000256" key="3">
    <source>
        <dbReference type="ARBA" id="ARBA00022729"/>
    </source>
</evidence>
<keyword evidence="8" id="KW-1185">Reference proteome</keyword>
<dbReference type="CDD" id="cd08977">
    <property type="entry name" value="SusD"/>
    <property type="match status" value="1"/>
</dbReference>
<evidence type="ECO:0000259" key="6">
    <source>
        <dbReference type="Pfam" id="PF07980"/>
    </source>
</evidence>
<comment type="subcellular location">
    <subcellularLocation>
        <location evidence="1">Cell outer membrane</location>
    </subcellularLocation>
</comment>
<proteinExistence type="inferred from homology"/>
<dbReference type="PROSITE" id="PS51257">
    <property type="entry name" value="PROKAR_LIPOPROTEIN"/>
    <property type="match status" value="1"/>
</dbReference>
<evidence type="ECO:0000313" key="7">
    <source>
        <dbReference type="EMBL" id="THU38297.1"/>
    </source>
</evidence>
<evidence type="ECO:0000256" key="1">
    <source>
        <dbReference type="ARBA" id="ARBA00004442"/>
    </source>
</evidence>
<dbReference type="EMBL" id="STFF01000004">
    <property type="protein sequence ID" value="THU38297.1"/>
    <property type="molecule type" value="Genomic_DNA"/>
</dbReference>
<organism evidence="7 8">
    <name type="scientific">Niastella caeni</name>
    <dbReference type="NCBI Taxonomy" id="2569763"/>
    <lineage>
        <taxon>Bacteria</taxon>
        <taxon>Pseudomonadati</taxon>
        <taxon>Bacteroidota</taxon>
        <taxon>Chitinophagia</taxon>
        <taxon>Chitinophagales</taxon>
        <taxon>Chitinophagaceae</taxon>
        <taxon>Niastella</taxon>
    </lineage>
</organism>
<evidence type="ECO:0000256" key="4">
    <source>
        <dbReference type="ARBA" id="ARBA00023136"/>
    </source>
</evidence>
<dbReference type="AlphaFoldDB" id="A0A4S8HRZ4"/>
<dbReference type="SUPFAM" id="SSF48452">
    <property type="entry name" value="TPR-like"/>
    <property type="match status" value="1"/>
</dbReference>
<evidence type="ECO:0000256" key="2">
    <source>
        <dbReference type="ARBA" id="ARBA00006275"/>
    </source>
</evidence>
<dbReference type="InterPro" id="IPR011990">
    <property type="entry name" value="TPR-like_helical_dom_sf"/>
</dbReference>